<protein>
    <submittedName>
        <fullName evidence="1">XRCC1_N domain-containing protein</fullName>
    </submittedName>
</protein>
<accession>A0A5K3FXN7</accession>
<dbReference type="AlphaFoldDB" id="A0A5K3FXN7"/>
<evidence type="ECO:0000313" key="1">
    <source>
        <dbReference type="WBParaSite" id="MCU_012465-RA"/>
    </source>
</evidence>
<reference evidence="1" key="1">
    <citation type="submission" date="2019-11" db="UniProtKB">
        <authorList>
            <consortium name="WormBaseParasite"/>
        </authorList>
    </citation>
    <scope>IDENTIFICATION</scope>
</reference>
<proteinExistence type="predicted"/>
<organism evidence="1">
    <name type="scientific">Mesocestoides corti</name>
    <name type="common">Flatworm</name>
    <dbReference type="NCBI Taxonomy" id="53468"/>
    <lineage>
        <taxon>Eukaryota</taxon>
        <taxon>Metazoa</taxon>
        <taxon>Spiralia</taxon>
        <taxon>Lophotrochozoa</taxon>
        <taxon>Platyhelminthes</taxon>
        <taxon>Cestoda</taxon>
        <taxon>Eucestoda</taxon>
        <taxon>Cyclophyllidea</taxon>
        <taxon>Mesocestoididae</taxon>
        <taxon>Mesocestoides</taxon>
    </lineage>
</organism>
<name>A0A5K3FXN7_MESCO</name>
<dbReference type="WBParaSite" id="MCU_012465-RA">
    <property type="protein sequence ID" value="MCU_012465-RA"/>
    <property type="gene ID" value="MCU_012465"/>
</dbReference>
<sequence>MIHTRISPRVTHFRGRVIVASGNDTDCIGVESLCLSAANNIPRQWTQLTGVEESGSHLLALVVYDKRLLLLGMSFFP</sequence>